<reference evidence="4" key="1">
    <citation type="submission" date="2023-04" db="EMBL/GenBank/DDBJ databases">
        <title>Phytophthora lilii NBRC 32176.</title>
        <authorList>
            <person name="Ichikawa N."/>
            <person name="Sato H."/>
            <person name="Tonouchi N."/>
        </authorList>
    </citation>
    <scope>NUCLEOTIDE SEQUENCE</scope>
    <source>
        <strain evidence="4">NBRC 32176</strain>
    </source>
</reference>
<feature type="compositionally biased region" description="Polar residues" evidence="2">
    <location>
        <begin position="778"/>
        <end position="789"/>
    </location>
</feature>
<feature type="region of interest" description="Disordered" evidence="2">
    <location>
        <begin position="1"/>
        <end position="26"/>
    </location>
</feature>
<evidence type="ECO:0000256" key="2">
    <source>
        <dbReference type="SAM" id="MobiDB-lite"/>
    </source>
</evidence>
<keyword evidence="1" id="KW-0175">Coiled coil</keyword>
<dbReference type="CDD" id="cd11685">
    <property type="entry name" value="UEV_TSG101-like"/>
    <property type="match status" value="1"/>
</dbReference>
<feature type="compositionally biased region" description="Low complexity" evidence="2">
    <location>
        <begin position="985"/>
        <end position="1003"/>
    </location>
</feature>
<dbReference type="OrthoDB" id="167962at2759"/>
<name>A0A9W6TUS6_9STRA</name>
<feature type="region of interest" description="Disordered" evidence="2">
    <location>
        <begin position="373"/>
        <end position="395"/>
    </location>
</feature>
<protein>
    <submittedName>
        <fullName evidence="4">Unnamed protein product</fullName>
    </submittedName>
</protein>
<dbReference type="SUPFAM" id="SSF54495">
    <property type="entry name" value="UBC-like"/>
    <property type="match status" value="1"/>
</dbReference>
<feature type="compositionally biased region" description="Acidic residues" evidence="2">
    <location>
        <begin position="508"/>
        <end position="533"/>
    </location>
</feature>
<comment type="caution">
    <text evidence="4">The sequence shown here is derived from an EMBL/GenBank/DDBJ whole genome shotgun (WGS) entry which is preliminary data.</text>
</comment>
<evidence type="ECO:0000313" key="4">
    <source>
        <dbReference type="EMBL" id="GMF20040.1"/>
    </source>
</evidence>
<dbReference type="EMBL" id="BSXW01000362">
    <property type="protein sequence ID" value="GMF20040.1"/>
    <property type="molecule type" value="Genomic_DNA"/>
</dbReference>
<dbReference type="InterPro" id="IPR016135">
    <property type="entry name" value="UBQ-conjugating_enzyme/RWD"/>
</dbReference>
<dbReference type="Pfam" id="PF05743">
    <property type="entry name" value="UEV"/>
    <property type="match status" value="1"/>
</dbReference>
<dbReference type="PROSITE" id="PS51322">
    <property type="entry name" value="UEV"/>
    <property type="match status" value="1"/>
</dbReference>
<dbReference type="GO" id="GO:0043130">
    <property type="term" value="F:ubiquitin binding"/>
    <property type="evidence" value="ECO:0007669"/>
    <property type="project" value="TreeGrafter"/>
</dbReference>
<feature type="coiled-coil region" evidence="1">
    <location>
        <begin position="1107"/>
        <end position="1134"/>
    </location>
</feature>
<evidence type="ECO:0000313" key="5">
    <source>
        <dbReference type="Proteomes" id="UP001165083"/>
    </source>
</evidence>
<dbReference type="InterPro" id="IPR052070">
    <property type="entry name" value="ESCRT-I_UEV_domain"/>
</dbReference>
<dbReference type="PANTHER" id="PTHR23306">
    <property type="entry name" value="TUMOR SUSCEPTIBILITY GENE 101 PROTEIN-RELATED"/>
    <property type="match status" value="1"/>
</dbReference>
<feature type="coiled-coil region" evidence="1">
    <location>
        <begin position="75"/>
        <end position="106"/>
    </location>
</feature>
<dbReference type="Gene3D" id="3.10.110.10">
    <property type="entry name" value="Ubiquitin Conjugating Enzyme"/>
    <property type="match status" value="1"/>
</dbReference>
<feature type="region of interest" description="Disordered" evidence="2">
    <location>
        <begin position="197"/>
        <end position="216"/>
    </location>
</feature>
<feature type="region of interest" description="Disordered" evidence="2">
    <location>
        <begin position="771"/>
        <end position="798"/>
    </location>
</feature>
<sequence length="1169" mass="129539">MASRNGAGPPPPGQGPGRYMASPRRQVPVRLPTSVPANMPPLGQRRSIIDSSAYPIAAMQAASTPTIPGVPNPKIAEIQSRVEELVRRYDDAVAAAEQEELKEEEEDSFGDKVRVPARWRVGDVLLATHRALARTSTHTERAIIAEFADDPEVSAAIGTGAQKMGDAFSEAAEQAARRHQRLSHIHQALHSVAANGMSLDEDSDDGDDKPPSHAFRERQLRNTIDALHREKDSMAAQLQEALRVQQESRMATELQTQELAKAQRALRAQAEELRITQEHSEKAAEAANALTASWREKFQASAKAAAAAEARVQELETKVRAQSEEIVKHTFVLQAKVQEMERYKESEAARSRAEAAAQAAALAEAEAEARRAKAKALEERRKTKMNADGTSKDMQEMEDKVRELEGALLAAERIKEQLESDNAELAQRMSDLQARFGEHRKFKPSSKEDAGKEPEASSAPVSTFALRLRENSPRVNSRKRQRGGVVAKSNARPAPAKPVTPSMVSQKDDDDLSSSESEAEDSDHDDEGEDEVERDERELNRVMQQVVATVFPVLSPAESDAALDESIAYYEDPTRSPLNEIQPSPVDAAALTSSSNMVPRSELDTLRNMYEHEVDVFKQQYVDGLQEYKRLVIEQYGRRQAIERERHRLEIEGLLRLIQTKFHAELARRSERLKRAKESLKVLYNSLRQHTGPAVEPQDYEEDPSQPFNSTMPLKTLLKAAILAMSTSAKRNGRGRTQIEAIHEQLTKVMPSPDTRTRAVAAAMTIHSAIRDDKPPSSVGTQDAWSQTDALPVPRERKPEVVSIEQRVAPESLDGYVLPGSPCFLPRSKPEQVKPQQSQELVIMLHLVVGTPISEPLVAELRRCLPSLPPGKGNQYNIPVEFWVVETYPLAPPVCFVRPTADMMVKPGHPHVTSDGYVKIPYTSDWRPDFTLLELVAHMCSIFGNIPPVFRRPANSRPAPYQSRLNGSSASAGSSGTGGYFQQGSYAQSHPPQPSPYYSSQFQAHSRGQDLSASGGPREGESLFGSSQQSLGSASLSSSGVFQSGRASGEMRPEERAAALKAEVTGKIQMQLEKNFKRMRDDIDLQFEHEIQLSQSRENVERGLQSLRFLRDDIARAQSVVEEQDKEISAWLEENEGKDTVDPDTILVEGDALSKQYVILDSVYLSDHY</sequence>
<feature type="region of interest" description="Disordered" evidence="2">
    <location>
        <begin position="435"/>
        <end position="536"/>
    </location>
</feature>
<organism evidence="4 5">
    <name type="scientific">Phytophthora lilii</name>
    <dbReference type="NCBI Taxonomy" id="2077276"/>
    <lineage>
        <taxon>Eukaryota</taxon>
        <taxon>Sar</taxon>
        <taxon>Stramenopiles</taxon>
        <taxon>Oomycota</taxon>
        <taxon>Peronosporomycetes</taxon>
        <taxon>Peronosporales</taxon>
        <taxon>Peronosporaceae</taxon>
        <taxon>Phytophthora</taxon>
    </lineage>
</organism>
<evidence type="ECO:0000256" key="1">
    <source>
        <dbReference type="SAM" id="Coils"/>
    </source>
</evidence>
<dbReference type="InterPro" id="IPR008883">
    <property type="entry name" value="UEV_N"/>
</dbReference>
<dbReference type="GO" id="GO:0000813">
    <property type="term" value="C:ESCRT I complex"/>
    <property type="evidence" value="ECO:0007669"/>
    <property type="project" value="TreeGrafter"/>
</dbReference>
<feature type="compositionally biased region" description="Basic and acidic residues" evidence="2">
    <location>
        <begin position="445"/>
        <end position="455"/>
    </location>
</feature>
<evidence type="ECO:0000259" key="3">
    <source>
        <dbReference type="PROSITE" id="PS51322"/>
    </source>
</evidence>
<dbReference type="Proteomes" id="UP001165083">
    <property type="component" value="Unassembled WGS sequence"/>
</dbReference>
<dbReference type="GO" id="GO:0015031">
    <property type="term" value="P:protein transport"/>
    <property type="evidence" value="ECO:0007669"/>
    <property type="project" value="InterPro"/>
</dbReference>
<keyword evidence="5" id="KW-1185">Reference proteome</keyword>
<proteinExistence type="predicted"/>
<accession>A0A9W6TUS6</accession>
<feature type="region of interest" description="Disordered" evidence="2">
    <location>
        <begin position="954"/>
        <end position="1057"/>
    </location>
</feature>
<dbReference type="PANTHER" id="PTHR23306:SF3">
    <property type="entry name" value="TUMOR SUPPRESSOR PROTEIN 101"/>
    <property type="match status" value="1"/>
</dbReference>
<feature type="domain" description="UEV" evidence="3">
    <location>
        <begin position="810"/>
        <end position="953"/>
    </location>
</feature>
<dbReference type="AlphaFoldDB" id="A0A9W6TUS6"/>
<dbReference type="GO" id="GO:0008333">
    <property type="term" value="P:endosome to lysosome transport"/>
    <property type="evidence" value="ECO:0007669"/>
    <property type="project" value="TreeGrafter"/>
</dbReference>
<feature type="compositionally biased region" description="Low complexity" evidence="2">
    <location>
        <begin position="1022"/>
        <end position="1045"/>
    </location>
</feature>
<gene>
    <name evidence="4" type="ORF">Plil01_000773800</name>
</gene>